<evidence type="ECO:0000256" key="1">
    <source>
        <dbReference type="ARBA" id="ARBA00001946"/>
    </source>
</evidence>
<dbReference type="EMBL" id="FUXI01000016">
    <property type="protein sequence ID" value="SJZ81902.1"/>
    <property type="molecule type" value="Genomic_DNA"/>
</dbReference>
<evidence type="ECO:0000256" key="11">
    <source>
        <dbReference type="ARBA" id="ARBA00049399"/>
    </source>
</evidence>
<dbReference type="PANTHER" id="PTHR43281:SF1">
    <property type="entry name" value="FARNESYL DIPHOSPHATE SYNTHASE"/>
    <property type="match status" value="1"/>
</dbReference>
<comment type="catalytic activity">
    <reaction evidence="11">
        <text>isopentenyl diphosphate + (2E)-geranyl diphosphate = (2E,6E)-farnesyl diphosphate + diphosphate</text>
        <dbReference type="Rhea" id="RHEA:19361"/>
        <dbReference type="ChEBI" id="CHEBI:33019"/>
        <dbReference type="ChEBI" id="CHEBI:58057"/>
        <dbReference type="ChEBI" id="CHEBI:128769"/>
        <dbReference type="ChEBI" id="CHEBI:175763"/>
        <dbReference type="EC" id="2.5.1.10"/>
    </reaction>
</comment>
<dbReference type="SFLD" id="SFLDS00005">
    <property type="entry name" value="Isoprenoid_Synthase_Type_I"/>
    <property type="match status" value="1"/>
</dbReference>
<dbReference type="Gene3D" id="1.10.600.10">
    <property type="entry name" value="Farnesyl Diphosphate Synthase"/>
    <property type="match status" value="1"/>
</dbReference>
<organism evidence="13 14">
    <name type="scientific">Pilibacter termitis</name>
    <dbReference type="NCBI Taxonomy" id="263852"/>
    <lineage>
        <taxon>Bacteria</taxon>
        <taxon>Bacillati</taxon>
        <taxon>Bacillota</taxon>
        <taxon>Bacilli</taxon>
        <taxon>Lactobacillales</taxon>
        <taxon>Enterococcaceae</taxon>
        <taxon>Pilibacter</taxon>
    </lineage>
</organism>
<dbReference type="GO" id="GO:0046872">
    <property type="term" value="F:metal ion binding"/>
    <property type="evidence" value="ECO:0007669"/>
    <property type="project" value="UniProtKB-KW"/>
</dbReference>
<dbReference type="FunFam" id="1.10.600.10:FF:000001">
    <property type="entry name" value="Geranylgeranyl diphosphate synthase"/>
    <property type="match status" value="1"/>
</dbReference>
<dbReference type="RefSeq" id="WP_078807462.1">
    <property type="nucleotide sequence ID" value="NZ_FUXI01000016.1"/>
</dbReference>
<dbReference type="PROSITE" id="PS00444">
    <property type="entry name" value="POLYPRENYL_SYNTHASE_2"/>
    <property type="match status" value="1"/>
</dbReference>
<gene>
    <name evidence="13" type="ORF">SAMN02745116_01527</name>
</gene>
<keyword evidence="7" id="KW-0460">Magnesium</keyword>
<dbReference type="GO" id="GO:0004337">
    <property type="term" value="F:(2E,6E)-farnesyl diphosphate synthase activity"/>
    <property type="evidence" value="ECO:0007669"/>
    <property type="project" value="UniProtKB-EC"/>
</dbReference>
<dbReference type="CDD" id="cd00685">
    <property type="entry name" value="Trans_IPPS_HT"/>
    <property type="match status" value="1"/>
</dbReference>
<dbReference type="AlphaFoldDB" id="A0A1T4NRU6"/>
<evidence type="ECO:0000256" key="4">
    <source>
        <dbReference type="ARBA" id="ARBA00015100"/>
    </source>
</evidence>
<reference evidence="13 14" key="1">
    <citation type="submission" date="2017-02" db="EMBL/GenBank/DDBJ databases">
        <authorList>
            <person name="Peterson S.W."/>
        </authorList>
    </citation>
    <scope>NUCLEOTIDE SEQUENCE [LARGE SCALE GENOMIC DNA]</scope>
    <source>
        <strain evidence="13 14">ATCC BAA-1030</strain>
    </source>
</reference>
<dbReference type="GO" id="GO:0016114">
    <property type="term" value="P:terpenoid biosynthetic process"/>
    <property type="evidence" value="ECO:0007669"/>
    <property type="project" value="UniProtKB-ARBA"/>
</dbReference>
<keyword evidence="14" id="KW-1185">Reference proteome</keyword>
<evidence type="ECO:0000256" key="5">
    <source>
        <dbReference type="ARBA" id="ARBA00022679"/>
    </source>
</evidence>
<keyword evidence="6" id="KW-0479">Metal-binding</keyword>
<dbReference type="PANTHER" id="PTHR43281">
    <property type="entry name" value="FARNESYL DIPHOSPHATE SYNTHASE"/>
    <property type="match status" value="1"/>
</dbReference>
<dbReference type="EC" id="2.5.1.10" evidence="3"/>
<comment type="cofactor">
    <cofactor evidence="1">
        <name>Mg(2+)</name>
        <dbReference type="ChEBI" id="CHEBI:18420"/>
    </cofactor>
</comment>
<evidence type="ECO:0000256" key="6">
    <source>
        <dbReference type="ARBA" id="ARBA00022723"/>
    </source>
</evidence>
<evidence type="ECO:0000256" key="12">
    <source>
        <dbReference type="RuleBase" id="RU004466"/>
    </source>
</evidence>
<evidence type="ECO:0000256" key="10">
    <source>
        <dbReference type="ARBA" id="ARBA00032873"/>
    </source>
</evidence>
<keyword evidence="5 12" id="KW-0808">Transferase</keyword>
<dbReference type="InterPro" id="IPR008949">
    <property type="entry name" value="Isoprenoid_synthase_dom_sf"/>
</dbReference>
<dbReference type="Proteomes" id="UP000190328">
    <property type="component" value="Unassembled WGS sequence"/>
</dbReference>
<keyword evidence="8" id="KW-0414">Isoprene biosynthesis</keyword>
<evidence type="ECO:0000256" key="9">
    <source>
        <dbReference type="ARBA" id="ARBA00032380"/>
    </source>
</evidence>
<accession>A0A1T4NRU6</accession>
<evidence type="ECO:0000256" key="2">
    <source>
        <dbReference type="ARBA" id="ARBA00006706"/>
    </source>
</evidence>
<dbReference type="NCBIfam" id="NF045485">
    <property type="entry name" value="FPPsyn"/>
    <property type="match status" value="1"/>
</dbReference>
<dbReference type="InterPro" id="IPR033749">
    <property type="entry name" value="Polyprenyl_synt_CS"/>
</dbReference>
<dbReference type="InterPro" id="IPR000092">
    <property type="entry name" value="Polyprenyl_synt"/>
</dbReference>
<evidence type="ECO:0000313" key="13">
    <source>
        <dbReference type="EMBL" id="SJZ81902.1"/>
    </source>
</evidence>
<proteinExistence type="inferred from homology"/>
<dbReference type="Pfam" id="PF00348">
    <property type="entry name" value="polyprenyl_synt"/>
    <property type="match status" value="1"/>
</dbReference>
<dbReference type="InterPro" id="IPR053378">
    <property type="entry name" value="Prenyl_diphosphate_synthase"/>
</dbReference>
<evidence type="ECO:0000313" key="14">
    <source>
        <dbReference type="Proteomes" id="UP000190328"/>
    </source>
</evidence>
<name>A0A1T4NRU6_9ENTE</name>
<protein>
    <recommendedName>
        <fullName evidence="4">Farnesyl diphosphate synthase</fullName>
        <ecNumber evidence="3">2.5.1.10</ecNumber>
    </recommendedName>
    <alternativeName>
        <fullName evidence="10">(2E,6E)-farnesyl diphosphate synthase</fullName>
    </alternativeName>
    <alternativeName>
        <fullName evidence="9">Geranyltranstransferase</fullName>
    </alternativeName>
</protein>
<comment type="similarity">
    <text evidence="2 12">Belongs to the FPP/GGPP synthase family.</text>
</comment>
<dbReference type="SUPFAM" id="SSF48576">
    <property type="entry name" value="Terpenoid synthases"/>
    <property type="match status" value="1"/>
</dbReference>
<sequence length="288" mass="31575">MNEFKAFTQKHRAILEEVMCQEVQDRTEVATLCESMLYSLKAGGKRFRPMLFLATCESIGVRLSKKHYQLAAALEMVHTYSLIHDDLPAMDNDDLRRGIPTNHVVFGEAMAILAGDGLLSLAFELTAEVSENAQIVVLLAKCCGVGENGMVAGQVLDIEGEGKTLPLAELQNIHAKKTGGLIRYAIEAALLSAHKKSECLVEFAKFLGISFQIRDDILDITQSTEELGKTAGKDIKMAKSTYPQLLGLEGAKKALGESLIKAENCLSQAEKEFPEGNFTTLYSLLKEF</sequence>
<dbReference type="GO" id="GO:0005737">
    <property type="term" value="C:cytoplasm"/>
    <property type="evidence" value="ECO:0007669"/>
    <property type="project" value="UniProtKB-ARBA"/>
</dbReference>
<dbReference type="PROSITE" id="PS00723">
    <property type="entry name" value="POLYPRENYL_SYNTHASE_1"/>
    <property type="match status" value="1"/>
</dbReference>
<dbReference type="STRING" id="263852.SAMN02745116_01527"/>
<evidence type="ECO:0000256" key="8">
    <source>
        <dbReference type="ARBA" id="ARBA00023229"/>
    </source>
</evidence>
<evidence type="ECO:0000256" key="7">
    <source>
        <dbReference type="ARBA" id="ARBA00022842"/>
    </source>
</evidence>
<evidence type="ECO:0000256" key="3">
    <source>
        <dbReference type="ARBA" id="ARBA00012439"/>
    </source>
</evidence>
<dbReference type="SFLD" id="SFLDG01017">
    <property type="entry name" value="Polyprenyl_Transferase_Like"/>
    <property type="match status" value="1"/>
</dbReference>